<protein>
    <submittedName>
        <fullName evidence="1">DUF5686 family protein</fullName>
    </submittedName>
</protein>
<dbReference type="EMBL" id="JBBKYA010000003">
    <property type="protein sequence ID" value="MFD3275698.1"/>
    <property type="molecule type" value="Genomic_DNA"/>
</dbReference>
<dbReference type="RefSeq" id="WP_377975866.1">
    <property type="nucleotide sequence ID" value="NZ_JBBKYA010000003.1"/>
</dbReference>
<sequence>MKVIYRLFFILLICTPQWMWAQMNDFQAVVDLAIAKAPNHAAQIRHLQFDVEISEKGRFEHFPNLGKQRLQKLEGIKIGQWYGKQTNSHVYMGAMNQMIHEVHSVRGNQIKFPRPTLFFWSDFYQDFVGTQCVSPLNYQARSYYQFTFKQTFLLQGQAVYQFTVSPKMKADRLFSGIITLSQEGMFVGFDGTVESDAIDYRIHIQNQYKYESWLPQEANFNVKGGVLGITGEYEIQENVKGDIQFWQPSVHDFEKPKDIKEILNISERAFDETFASQLLANFHQGLIRKWKQRPQSALVTVDSVKIVPIKDVLPTNNAFFPAPIDSSSIAYFDTLRRSPFRIDQLIFSKSFYFGKRKGDFYPFEIYYKSPVFDSNFNTVEGFVANSALVFRKRWARYRMMEAEVLGRRSFGLNRNTGYVKLRYKTENFDISATQGDFVAQYNPDNTISPEMNSLSTLLLKNNQMKIYRKQYWNISLIKRFSSRLFIKAYAESALRSQMDNTTGYYWVNYLNRAFSSNNPTNVENLKEGFESNQAFITQFSVGFRPFLTQSYLNSTRQSDWGSSPLIQVKYRAGWPEVFGSKVDFQMLELSYVQNLALSPWAKSGFVLNAGTFFGHSPEYFLDYKHFNGGLNLIQTGDMLASQRLIGYYQNFTTGANQRFNVNHYAYSTSGNFVEALSQFQFSNLWLKPLLGTKKAYVKELLIANAVYLPKQNLFYQELGYGLDGVIKVLRLEAIANFSNGSFNYIGFRVNINSRIRIGNIPE</sequence>
<dbReference type="Proteomes" id="UP001598114">
    <property type="component" value="Unassembled WGS sequence"/>
</dbReference>
<evidence type="ECO:0000313" key="2">
    <source>
        <dbReference type="Proteomes" id="UP001598114"/>
    </source>
</evidence>
<organism evidence="1 2">
    <name type="scientific">Aquirufa echingensis</name>
    <dbReference type="NCBI Taxonomy" id="3096516"/>
    <lineage>
        <taxon>Bacteria</taxon>
        <taxon>Pseudomonadati</taxon>
        <taxon>Bacteroidota</taxon>
        <taxon>Cytophagia</taxon>
        <taxon>Cytophagales</taxon>
        <taxon>Flectobacillaceae</taxon>
        <taxon>Aquirufa</taxon>
    </lineage>
</organism>
<dbReference type="InterPro" id="IPR043741">
    <property type="entry name" value="DUF5686"/>
</dbReference>
<proteinExistence type="predicted"/>
<gene>
    <name evidence="1" type="ORF">SKC38_05610</name>
</gene>
<evidence type="ECO:0000313" key="1">
    <source>
        <dbReference type="EMBL" id="MFD3275698.1"/>
    </source>
</evidence>
<comment type="caution">
    <text evidence="1">The sequence shown here is derived from an EMBL/GenBank/DDBJ whole genome shotgun (WGS) entry which is preliminary data.</text>
</comment>
<name>A0ABW6CXP7_9BACT</name>
<keyword evidence="2" id="KW-1185">Reference proteome</keyword>
<accession>A0ABW6CXP7</accession>
<reference evidence="1 2" key="1">
    <citation type="submission" date="2024-03" db="EMBL/GenBank/DDBJ databases">
        <title>Aquirufa genome sequencing.</title>
        <authorList>
            <person name="Pitt A."/>
            <person name="Hahn M.W."/>
        </authorList>
    </citation>
    <scope>NUCLEOTIDE SEQUENCE [LARGE SCALE GENOMIC DNA]</scope>
    <source>
        <strain evidence="1 2">PLAD-142S6K</strain>
    </source>
</reference>
<dbReference type="Pfam" id="PF18939">
    <property type="entry name" value="DUF5686"/>
    <property type="match status" value="1"/>
</dbReference>